<accession>A0A4R5VF28</accession>
<dbReference type="GO" id="GO:0005886">
    <property type="term" value="C:plasma membrane"/>
    <property type="evidence" value="ECO:0007669"/>
    <property type="project" value="UniProtKB-SubCell"/>
</dbReference>
<keyword evidence="4 6" id="KW-1133">Transmembrane helix</keyword>
<comment type="caution">
    <text evidence="7">The sequence shown here is derived from an EMBL/GenBank/DDBJ whole genome shotgun (WGS) entry which is preliminary data.</text>
</comment>
<feature type="transmembrane region" description="Helical" evidence="6">
    <location>
        <begin position="224"/>
        <end position="246"/>
    </location>
</feature>
<evidence type="ECO:0000256" key="3">
    <source>
        <dbReference type="ARBA" id="ARBA00022692"/>
    </source>
</evidence>
<dbReference type="AlphaFoldDB" id="A0A4R5VF28"/>
<gene>
    <name evidence="7" type="ORF">E1898_00425</name>
</gene>
<dbReference type="InterPro" id="IPR050367">
    <property type="entry name" value="APC_superfamily"/>
</dbReference>
<keyword evidence="8" id="KW-1185">Reference proteome</keyword>
<dbReference type="Pfam" id="PF13520">
    <property type="entry name" value="AA_permease_2"/>
    <property type="match status" value="1"/>
</dbReference>
<dbReference type="PANTHER" id="PTHR42770:SF7">
    <property type="entry name" value="MEMBRANE PROTEIN"/>
    <property type="match status" value="1"/>
</dbReference>
<feature type="transmembrane region" description="Helical" evidence="6">
    <location>
        <begin position="266"/>
        <end position="290"/>
    </location>
</feature>
<name>A0A4R5VF28_9BACT</name>
<dbReference type="Proteomes" id="UP000295438">
    <property type="component" value="Unassembled WGS sequence"/>
</dbReference>
<keyword evidence="2" id="KW-1003">Cell membrane</keyword>
<evidence type="ECO:0000256" key="4">
    <source>
        <dbReference type="ARBA" id="ARBA00022989"/>
    </source>
</evidence>
<dbReference type="PANTHER" id="PTHR42770">
    <property type="entry name" value="AMINO ACID TRANSPORTER-RELATED"/>
    <property type="match status" value="1"/>
</dbReference>
<dbReference type="PIRSF" id="PIRSF006060">
    <property type="entry name" value="AA_transporter"/>
    <property type="match status" value="1"/>
</dbReference>
<feature type="transmembrane region" description="Helical" evidence="6">
    <location>
        <begin position="157"/>
        <end position="177"/>
    </location>
</feature>
<evidence type="ECO:0000256" key="1">
    <source>
        <dbReference type="ARBA" id="ARBA00004651"/>
    </source>
</evidence>
<evidence type="ECO:0000256" key="2">
    <source>
        <dbReference type="ARBA" id="ARBA00022475"/>
    </source>
</evidence>
<feature type="transmembrane region" description="Helical" evidence="6">
    <location>
        <begin position="346"/>
        <end position="369"/>
    </location>
</feature>
<protein>
    <submittedName>
        <fullName evidence="7">APC family permease</fullName>
    </submittedName>
</protein>
<comment type="subcellular location">
    <subcellularLocation>
        <location evidence="1">Cell membrane</location>
        <topology evidence="1">Multi-pass membrane protein</topology>
    </subcellularLocation>
</comment>
<feature type="transmembrane region" description="Helical" evidence="6">
    <location>
        <begin position="408"/>
        <end position="429"/>
    </location>
</feature>
<evidence type="ECO:0000256" key="6">
    <source>
        <dbReference type="SAM" id="Phobius"/>
    </source>
</evidence>
<dbReference type="Gene3D" id="1.20.1740.10">
    <property type="entry name" value="Amino acid/polyamine transporter I"/>
    <property type="match status" value="1"/>
</dbReference>
<dbReference type="InterPro" id="IPR002293">
    <property type="entry name" value="AA/rel_permease1"/>
</dbReference>
<keyword evidence="5 6" id="KW-0472">Membrane</keyword>
<keyword evidence="3 6" id="KW-0812">Transmembrane</keyword>
<evidence type="ECO:0000313" key="7">
    <source>
        <dbReference type="EMBL" id="TDK50936.1"/>
    </source>
</evidence>
<feature type="transmembrane region" description="Helical" evidence="6">
    <location>
        <begin position="129"/>
        <end position="145"/>
    </location>
</feature>
<organism evidence="7 8">
    <name type="scientific">Algoriphagus formosus</name>
    <dbReference type="NCBI Taxonomy" id="2007308"/>
    <lineage>
        <taxon>Bacteria</taxon>
        <taxon>Pseudomonadati</taxon>
        <taxon>Bacteroidota</taxon>
        <taxon>Cytophagia</taxon>
        <taxon>Cytophagales</taxon>
        <taxon>Cyclobacteriaceae</taxon>
        <taxon>Algoriphagus</taxon>
    </lineage>
</organism>
<proteinExistence type="predicted"/>
<feature type="transmembrane region" description="Helical" evidence="6">
    <location>
        <begin position="322"/>
        <end position="340"/>
    </location>
</feature>
<feature type="transmembrane region" description="Helical" evidence="6">
    <location>
        <begin position="12"/>
        <end position="40"/>
    </location>
</feature>
<reference evidence="7 8" key="1">
    <citation type="submission" date="2019-03" db="EMBL/GenBank/DDBJ databases">
        <title>Algoriphagus aquimaris sp. nov., isolated form marine sediment in Pohang, Korea.</title>
        <authorList>
            <person name="Kim J."/>
            <person name="Yoon S.-H."/>
            <person name="Lee S.-S."/>
        </authorList>
    </citation>
    <scope>NUCLEOTIDE SEQUENCE [LARGE SCALE GENOMIC DNA]</scope>
    <source>
        <strain evidence="7 8">F21</strain>
    </source>
</reference>
<dbReference type="EMBL" id="SMUW01000015">
    <property type="protein sequence ID" value="TDK50936.1"/>
    <property type="molecule type" value="Genomic_DNA"/>
</dbReference>
<feature type="transmembrane region" description="Helical" evidence="6">
    <location>
        <begin position="381"/>
        <end position="402"/>
    </location>
</feature>
<evidence type="ECO:0000256" key="5">
    <source>
        <dbReference type="ARBA" id="ARBA00023136"/>
    </source>
</evidence>
<feature type="transmembrane region" description="Helical" evidence="6">
    <location>
        <begin position="189"/>
        <end position="212"/>
    </location>
</feature>
<feature type="transmembrane region" description="Helical" evidence="6">
    <location>
        <begin position="87"/>
        <end position="109"/>
    </location>
</feature>
<dbReference type="GO" id="GO:0022857">
    <property type="term" value="F:transmembrane transporter activity"/>
    <property type="evidence" value="ECO:0007669"/>
    <property type="project" value="InterPro"/>
</dbReference>
<evidence type="ECO:0000313" key="8">
    <source>
        <dbReference type="Proteomes" id="UP000295438"/>
    </source>
</evidence>
<sequence length="443" mass="47608">MIGKTNELKQELGLGAVITNVLSISIGSGIFLLPALVYAILGHGSILAYIFCGIIFLCLGLCFGELSSRIPDTGGMYVYIERAFGPMAGFISNILYWFGVGVLACGALMNALADIAAGYFPIFEETPTRILFFAGIVALTAFLNIKGIRDSMVLIKILTWTKVIALMILVSIALTRIEIGNISWQGFPPFASVGEATLLLIFAFLGGELALASSGETKNASRNAPLGFLIGVILVVLGFSTIHLAAQGVLGESMLENPEAPLAELAKALFGEAGFILVLILSFIAVWSTLSSILTLQPRIIFAGAKDRLIPPVLAKIHPKYGTPYIAILFLAILNFAFAATGSFRYLLVLVTGASLVIYFGAVLSFLKLRWNSKSQRPGQFFVPAGNLLGVFTLILLAWVFFQLSKTELLAIGASIFVLAALFLLLEFLKKRKNQSSPPLKTL</sequence>
<feature type="transmembrane region" description="Helical" evidence="6">
    <location>
        <begin position="46"/>
        <end position="66"/>
    </location>
</feature>
<dbReference type="RefSeq" id="WP_133389409.1">
    <property type="nucleotide sequence ID" value="NZ_SMUW01000015.1"/>
</dbReference>